<dbReference type="InterPro" id="IPR029058">
    <property type="entry name" value="AB_hydrolase_fold"/>
</dbReference>
<keyword evidence="12" id="KW-0735">Signal-anchor</keyword>
<dbReference type="FunCoup" id="A0A5J5EZA3">
    <property type="interactions" value="340"/>
</dbReference>
<dbReference type="GO" id="GO:0004177">
    <property type="term" value="F:aminopeptidase activity"/>
    <property type="evidence" value="ECO:0007669"/>
    <property type="project" value="UniProtKB-KW"/>
</dbReference>
<name>A0A5J5EZA3_9PEZI</name>
<accession>A0A5J5EZA3</accession>
<feature type="region of interest" description="Disordered" evidence="16">
    <location>
        <begin position="1"/>
        <end position="86"/>
    </location>
</feature>
<evidence type="ECO:0000256" key="3">
    <source>
        <dbReference type="ARBA" id="ARBA00004576"/>
    </source>
</evidence>
<evidence type="ECO:0000313" key="21">
    <source>
        <dbReference type="Proteomes" id="UP000326924"/>
    </source>
</evidence>
<evidence type="ECO:0000256" key="4">
    <source>
        <dbReference type="ARBA" id="ARBA00006150"/>
    </source>
</evidence>
<comment type="function">
    <text evidence="2">Type IV dipeptidyl-peptidase which removes N-terminal dipeptides sequentially from polypeptides having unsubstituted N-termini provided that the penultimate residue is proline.</text>
</comment>
<dbReference type="GO" id="GO:0008236">
    <property type="term" value="F:serine-type peptidase activity"/>
    <property type="evidence" value="ECO:0007669"/>
    <property type="project" value="UniProtKB-KW"/>
</dbReference>
<dbReference type="GO" id="GO:0008239">
    <property type="term" value="F:dipeptidyl-peptidase activity"/>
    <property type="evidence" value="ECO:0007669"/>
    <property type="project" value="UniProtKB-EC"/>
</dbReference>
<keyword evidence="9 17" id="KW-0812">Transmembrane</keyword>
<comment type="caution">
    <text evidence="20">The sequence shown here is derived from an EMBL/GenBank/DDBJ whole genome shotgun (WGS) entry which is preliminary data.</text>
</comment>
<evidence type="ECO:0000256" key="7">
    <source>
        <dbReference type="ARBA" id="ARBA00022554"/>
    </source>
</evidence>
<keyword evidence="13 17" id="KW-1133">Transmembrane helix</keyword>
<dbReference type="OrthoDB" id="16520at2759"/>
<evidence type="ECO:0000256" key="15">
    <source>
        <dbReference type="ARBA" id="ARBA00023180"/>
    </source>
</evidence>
<feature type="domain" description="Peptidase S9 prolyl oligopeptidase catalytic" evidence="18">
    <location>
        <begin position="671"/>
        <end position="875"/>
    </location>
</feature>
<dbReference type="InterPro" id="IPR050278">
    <property type="entry name" value="Serine_Prot_S9B/DPPIV"/>
</dbReference>
<organism evidence="20 21">
    <name type="scientific">Sphaerosporella brunnea</name>
    <dbReference type="NCBI Taxonomy" id="1250544"/>
    <lineage>
        <taxon>Eukaryota</taxon>
        <taxon>Fungi</taxon>
        <taxon>Dikarya</taxon>
        <taxon>Ascomycota</taxon>
        <taxon>Pezizomycotina</taxon>
        <taxon>Pezizomycetes</taxon>
        <taxon>Pezizales</taxon>
        <taxon>Pyronemataceae</taxon>
        <taxon>Sphaerosporella</taxon>
    </lineage>
</organism>
<dbReference type="SUPFAM" id="SSF53474">
    <property type="entry name" value="alpha/beta-Hydrolases"/>
    <property type="match status" value="1"/>
</dbReference>
<dbReference type="Proteomes" id="UP000326924">
    <property type="component" value="Unassembled WGS sequence"/>
</dbReference>
<evidence type="ECO:0000256" key="5">
    <source>
        <dbReference type="ARBA" id="ARBA00012062"/>
    </source>
</evidence>
<dbReference type="GO" id="GO:0005774">
    <property type="term" value="C:vacuolar membrane"/>
    <property type="evidence" value="ECO:0007669"/>
    <property type="project" value="UniProtKB-SubCell"/>
</dbReference>
<dbReference type="GO" id="GO:0005886">
    <property type="term" value="C:plasma membrane"/>
    <property type="evidence" value="ECO:0007669"/>
    <property type="project" value="TreeGrafter"/>
</dbReference>
<dbReference type="AlphaFoldDB" id="A0A5J5EZA3"/>
<keyword evidence="6 20" id="KW-0031">Aminopeptidase</keyword>
<comment type="similarity">
    <text evidence="4">Belongs to the peptidase S9B family.</text>
</comment>
<dbReference type="FunFam" id="3.40.50.1820:FF:000003">
    <property type="entry name" value="Dipeptidyl peptidase 4"/>
    <property type="match status" value="1"/>
</dbReference>
<evidence type="ECO:0000313" key="20">
    <source>
        <dbReference type="EMBL" id="KAA8908662.1"/>
    </source>
</evidence>
<keyword evidence="14 17" id="KW-0472">Membrane</keyword>
<evidence type="ECO:0000256" key="8">
    <source>
        <dbReference type="ARBA" id="ARBA00022670"/>
    </source>
</evidence>
<keyword evidence="8" id="KW-0645">Protease</keyword>
<evidence type="ECO:0000256" key="10">
    <source>
        <dbReference type="ARBA" id="ARBA00022801"/>
    </source>
</evidence>
<keyword evidence="11" id="KW-0720">Serine protease</keyword>
<keyword evidence="15" id="KW-0325">Glycoprotein</keyword>
<dbReference type="InterPro" id="IPR002469">
    <property type="entry name" value="Peptidase_S9B_N"/>
</dbReference>
<comment type="catalytic activity">
    <reaction evidence="1">
        <text>Release of an N-terminal dipeptide, Xaa-Yaa-|-Zaa-, from a polypeptide, preferentially when Yaa is Pro, provided Zaa is neither Pro nor hydroxyproline.</text>
        <dbReference type="EC" id="3.4.14.5"/>
    </reaction>
</comment>
<keyword evidence="10" id="KW-0378">Hydrolase</keyword>
<dbReference type="EMBL" id="VXIS01000066">
    <property type="protein sequence ID" value="KAA8908662.1"/>
    <property type="molecule type" value="Genomic_DNA"/>
</dbReference>
<evidence type="ECO:0000256" key="9">
    <source>
        <dbReference type="ARBA" id="ARBA00022692"/>
    </source>
</evidence>
<reference evidence="20 21" key="1">
    <citation type="submission" date="2019-09" db="EMBL/GenBank/DDBJ databases">
        <title>Draft genome of the ectomycorrhizal ascomycete Sphaerosporella brunnea.</title>
        <authorList>
            <consortium name="DOE Joint Genome Institute"/>
            <person name="Benucci G.M."/>
            <person name="Marozzi G."/>
            <person name="Antonielli L."/>
            <person name="Sanchez S."/>
            <person name="Marco P."/>
            <person name="Wang X."/>
            <person name="Falini L.B."/>
            <person name="Barry K."/>
            <person name="Haridas S."/>
            <person name="Lipzen A."/>
            <person name="Labutti K."/>
            <person name="Grigoriev I.V."/>
            <person name="Murat C."/>
            <person name="Martin F."/>
            <person name="Albertini E."/>
            <person name="Donnini D."/>
            <person name="Bonito G."/>
        </authorList>
    </citation>
    <scope>NUCLEOTIDE SEQUENCE [LARGE SCALE GENOMIC DNA]</scope>
    <source>
        <strain evidence="20 21">Sb_GMNB300</strain>
    </source>
</reference>
<dbReference type="GO" id="GO:0006508">
    <property type="term" value="P:proteolysis"/>
    <property type="evidence" value="ECO:0007669"/>
    <property type="project" value="UniProtKB-KW"/>
</dbReference>
<dbReference type="SUPFAM" id="SSF82171">
    <property type="entry name" value="DPP6 N-terminal domain-like"/>
    <property type="match status" value="1"/>
</dbReference>
<evidence type="ECO:0000256" key="2">
    <source>
        <dbReference type="ARBA" id="ARBA00002218"/>
    </source>
</evidence>
<gene>
    <name evidence="20" type="ORF">FN846DRAFT_795027</name>
</gene>
<dbReference type="Gene3D" id="2.140.10.30">
    <property type="entry name" value="Dipeptidylpeptidase IV, N-terminal domain"/>
    <property type="match status" value="1"/>
</dbReference>
<dbReference type="InterPro" id="IPR001375">
    <property type="entry name" value="Peptidase_S9_cat"/>
</dbReference>
<keyword evidence="7" id="KW-0926">Vacuole</keyword>
<evidence type="ECO:0000256" key="14">
    <source>
        <dbReference type="ARBA" id="ARBA00023136"/>
    </source>
</evidence>
<feature type="compositionally biased region" description="Low complexity" evidence="16">
    <location>
        <begin position="25"/>
        <end position="41"/>
    </location>
</feature>
<evidence type="ECO:0000256" key="11">
    <source>
        <dbReference type="ARBA" id="ARBA00022825"/>
    </source>
</evidence>
<dbReference type="Gene3D" id="3.40.50.1820">
    <property type="entry name" value="alpha/beta hydrolase"/>
    <property type="match status" value="1"/>
</dbReference>
<evidence type="ECO:0000259" key="19">
    <source>
        <dbReference type="Pfam" id="PF00930"/>
    </source>
</evidence>
<feature type="transmembrane region" description="Helical" evidence="17">
    <location>
        <begin position="93"/>
        <end position="113"/>
    </location>
</feature>
<keyword evidence="21" id="KW-1185">Reference proteome</keyword>
<dbReference type="EC" id="3.4.14.5" evidence="5"/>
<dbReference type="Pfam" id="PF00930">
    <property type="entry name" value="DPPIV_N"/>
    <property type="match status" value="1"/>
</dbReference>
<protein>
    <recommendedName>
        <fullName evidence="5">dipeptidyl-peptidase IV</fullName>
        <ecNumber evidence="5">3.4.14.5</ecNumber>
    </recommendedName>
</protein>
<dbReference type="Pfam" id="PF00326">
    <property type="entry name" value="Peptidase_S9"/>
    <property type="match status" value="1"/>
</dbReference>
<comment type="subcellular location">
    <subcellularLocation>
        <location evidence="3">Vacuole membrane</location>
        <topology evidence="3">Single-pass type II membrane protein</topology>
    </subcellularLocation>
</comment>
<evidence type="ECO:0000256" key="13">
    <source>
        <dbReference type="ARBA" id="ARBA00022989"/>
    </source>
</evidence>
<evidence type="ECO:0000256" key="17">
    <source>
        <dbReference type="SAM" id="Phobius"/>
    </source>
</evidence>
<feature type="domain" description="Dipeptidylpeptidase IV N-terminal" evidence="19">
    <location>
        <begin position="212"/>
        <end position="587"/>
    </location>
</feature>
<dbReference type="PANTHER" id="PTHR11731:SF200">
    <property type="entry name" value="DIPEPTIDYL PEPTIDASE 10, ISOFORM B"/>
    <property type="match status" value="1"/>
</dbReference>
<dbReference type="InParanoid" id="A0A5J5EZA3"/>
<proteinExistence type="inferred from homology"/>
<evidence type="ECO:0000256" key="16">
    <source>
        <dbReference type="SAM" id="MobiDB-lite"/>
    </source>
</evidence>
<dbReference type="PANTHER" id="PTHR11731">
    <property type="entry name" value="PROTEASE FAMILY S9B,C DIPEPTIDYL-PEPTIDASE IV-RELATED"/>
    <property type="match status" value="1"/>
</dbReference>
<evidence type="ECO:0000256" key="1">
    <source>
        <dbReference type="ARBA" id="ARBA00001257"/>
    </source>
</evidence>
<evidence type="ECO:0000256" key="12">
    <source>
        <dbReference type="ARBA" id="ARBA00022968"/>
    </source>
</evidence>
<evidence type="ECO:0000259" key="18">
    <source>
        <dbReference type="Pfam" id="PF00326"/>
    </source>
</evidence>
<sequence length="895" mass="100356">MASTLVTPYQDHNDDLAASFNPPNDSTRSSIDTTSTTSLILERINHPSALPPRYDDPDEKHDGVISDDDDEDLEAGHRKHPNASDNRKEMRKIAYIVGGTLIGSWLIALVIYLSHQAYKYQAAPHDPAATSLIKPGKTITMDQVQGGQWRARRKGIEWIGGEKDGLMLVPYGQRGYLEVHDVKDKSSITVLMKERSIEVGGLKIAVTKYWPSTDLKKVLCASDVQSHWRHSFSARYWILDVDTQKAEPLIPGDPHARLSLAVWAPTSDAVAYVISNNVRVRELSDDKDTIGVTTDGGTSLFYGIPDWVYEEEVFSGAQAMWWSEDGKHLAFLRTNETEVPEYPLQYFVSRPSGEYPPPALENYPELDWIKYPKAGAPNPVVDLQFFDLNKKEVFSVNIKDDFPDDDRLITEVVWAGAEQVLIRESNRESDLLRMILIDVTTRSGKVTREVNVAELDGGWFEVSQSTKYIPAAPDAGREEAGYIDTVIHEGYDHLAYFTPLDAEKPILLTQGKWEVVDAPSGIDLKNNIVYFVSTERSSVERHVYSVKLDGTDKQSLTNTSVDGRYDVSFSNGGGYALLSYNGPGIPWQKVIGTPAVDSSFSQFLEENHELADMASKHELPTFHFSTVKVDGFDLNVVERRPPHFDPKKKYPVIFHVYGGPGSQTVSKAFNIDFQAYLAAGLEYLVVSVDGRGTGFIGRAARCAVRGNLGYWEAHDQIATAKIWAAKPYVDSSRIGIWGWSYGGFMTLKTLEQDGGQTFSYGMAVAPVTDWRFYDSIYTERYMHTPMHNPGGYENATVTNTTALAENVRFLLMHGVADDNVHFQNSLTLLDKLDLAGVENYDVHVFPDSDHSIYFHNANRMVYDRLRLWLIRAFNGEYLKLEDLKPVKNFVPPEGA</sequence>
<evidence type="ECO:0000256" key="6">
    <source>
        <dbReference type="ARBA" id="ARBA00022438"/>
    </source>
</evidence>
<feature type="compositionally biased region" description="Basic and acidic residues" evidence="16">
    <location>
        <begin position="53"/>
        <end position="64"/>
    </location>
</feature>